<gene>
    <name evidence="2" type="ORF">PECAL_1P04970</name>
</gene>
<comment type="caution">
    <text evidence="2">The sequence shown here is derived from an EMBL/GenBank/DDBJ whole genome shotgun (WGS) entry which is preliminary data.</text>
</comment>
<dbReference type="Proteomes" id="UP000789595">
    <property type="component" value="Unassembled WGS sequence"/>
</dbReference>
<feature type="transmembrane region" description="Helical" evidence="1">
    <location>
        <begin position="250"/>
        <end position="271"/>
    </location>
</feature>
<organism evidence="2 3">
    <name type="scientific">Pelagomonas calceolata</name>
    <dbReference type="NCBI Taxonomy" id="35677"/>
    <lineage>
        <taxon>Eukaryota</taxon>
        <taxon>Sar</taxon>
        <taxon>Stramenopiles</taxon>
        <taxon>Ochrophyta</taxon>
        <taxon>Pelagophyceae</taxon>
        <taxon>Pelagomonadales</taxon>
        <taxon>Pelagomonadaceae</taxon>
        <taxon>Pelagomonas</taxon>
    </lineage>
</organism>
<dbReference type="EMBL" id="CAKKNE010000001">
    <property type="protein sequence ID" value="CAH0364145.1"/>
    <property type="molecule type" value="Genomic_DNA"/>
</dbReference>
<evidence type="ECO:0000313" key="2">
    <source>
        <dbReference type="EMBL" id="CAH0364145.1"/>
    </source>
</evidence>
<proteinExistence type="predicted"/>
<dbReference type="OrthoDB" id="205257at2759"/>
<feature type="transmembrane region" description="Helical" evidence="1">
    <location>
        <begin position="61"/>
        <end position="80"/>
    </location>
</feature>
<sequence>MRRLALLYAIAATSAWQPIRPKAITRTKRHMVTVPWLPASKPRRRREGTLASAMTKTAKRIFLPTTIISTVAYIAFAPLAQFTHNVLGRKTAMLIGNSDLAKTVPGVLGLLFSVVASNTFTALYEQQEAAHLAVYAEVSCARSLLEQLVLVLGGPGEPRCRSALRAFRRYVGDLEQDVGDPRRGPAKRLTIGAPVNTTQIVFRDPLEELLYASSVGLPSTHVYESVKDARAARARRLGALQRKLPGVQFALLYTLGGGILASFVLAVAGYAPGVSVVFEAHGFGALTFALVACLRVLRDIWDPTSGAYSVSAVLETMTEGLEDELDALLAGSSESEGEAALAYGVI</sequence>
<keyword evidence="3" id="KW-1185">Reference proteome</keyword>
<keyword evidence="1" id="KW-0812">Transmembrane</keyword>
<dbReference type="AlphaFoldDB" id="A0A8J2S5N8"/>
<evidence type="ECO:0000313" key="3">
    <source>
        <dbReference type="Proteomes" id="UP000789595"/>
    </source>
</evidence>
<protein>
    <submittedName>
        <fullName evidence="2">Uncharacterized protein</fullName>
    </submittedName>
</protein>
<name>A0A8J2S5N8_9STRA</name>
<accession>A0A8J2S5N8</accession>
<feature type="transmembrane region" description="Helical" evidence="1">
    <location>
        <begin position="277"/>
        <end position="297"/>
    </location>
</feature>
<reference evidence="2" key="1">
    <citation type="submission" date="2021-11" db="EMBL/GenBank/DDBJ databases">
        <authorList>
            <consortium name="Genoscope - CEA"/>
            <person name="William W."/>
        </authorList>
    </citation>
    <scope>NUCLEOTIDE SEQUENCE</scope>
</reference>
<keyword evidence="1" id="KW-1133">Transmembrane helix</keyword>
<keyword evidence="1" id="KW-0472">Membrane</keyword>
<evidence type="ECO:0000256" key="1">
    <source>
        <dbReference type="SAM" id="Phobius"/>
    </source>
</evidence>